<dbReference type="EMBL" id="BRPB01000088">
    <property type="protein sequence ID" value="GLA53899.1"/>
    <property type="molecule type" value="Genomic_DNA"/>
</dbReference>
<dbReference type="Pfam" id="PF00704">
    <property type="entry name" value="Glyco_hydro_18"/>
    <property type="match status" value="1"/>
</dbReference>
<evidence type="ECO:0000256" key="1">
    <source>
        <dbReference type="SAM" id="SignalP"/>
    </source>
</evidence>
<protein>
    <recommendedName>
        <fullName evidence="2">GH18 domain-containing protein</fullName>
    </recommendedName>
</protein>
<dbReference type="PANTHER" id="PTHR11177">
    <property type="entry name" value="CHITINASE"/>
    <property type="match status" value="1"/>
</dbReference>
<accession>A0A9W6A8Q5</accession>
<dbReference type="InterPro" id="IPR050314">
    <property type="entry name" value="Glycosyl_Hydrlase_18"/>
</dbReference>
<evidence type="ECO:0000313" key="4">
    <source>
        <dbReference type="Proteomes" id="UP001144191"/>
    </source>
</evidence>
<evidence type="ECO:0000259" key="2">
    <source>
        <dbReference type="PROSITE" id="PS51910"/>
    </source>
</evidence>
<proteinExistence type="predicted"/>
<keyword evidence="1" id="KW-0732">Signal</keyword>
<dbReference type="PANTHER" id="PTHR11177:SF333">
    <property type="entry name" value="CHITINASE"/>
    <property type="match status" value="1"/>
</dbReference>
<dbReference type="GO" id="GO:0005975">
    <property type="term" value="P:carbohydrate metabolic process"/>
    <property type="evidence" value="ECO:0007669"/>
    <property type="project" value="InterPro"/>
</dbReference>
<dbReference type="Gene3D" id="3.20.20.80">
    <property type="entry name" value="Glycosidases"/>
    <property type="match status" value="1"/>
</dbReference>
<feature type="signal peptide" evidence="1">
    <location>
        <begin position="1"/>
        <end position="22"/>
    </location>
</feature>
<reference evidence="3" key="1">
    <citation type="submission" date="2022-07" db="EMBL/GenBank/DDBJ databases">
        <title>Taxonomy of Aspergillus series Nigri: significant species reduction supported by multi-species coalescent approaches.</title>
        <authorList>
            <person name="Bian C."/>
            <person name="Kusuya Y."/>
            <person name="Sklenar F."/>
            <person name="D'hooge E."/>
            <person name="Yaguchi T."/>
            <person name="Takahashi H."/>
            <person name="Hubka V."/>
        </authorList>
    </citation>
    <scope>NUCLEOTIDE SEQUENCE</scope>
    <source>
        <strain evidence="3">IFM 63604</strain>
    </source>
</reference>
<dbReference type="InterPro" id="IPR001223">
    <property type="entry name" value="Glyco_hydro18_cat"/>
</dbReference>
<dbReference type="Proteomes" id="UP001144191">
    <property type="component" value="Unassembled WGS sequence"/>
</dbReference>
<sequence length="168" mass="18296">MVTAVLVMSSVVQTVLIPATTSWVVMPATHVHKAVVTNLDFVDLDQTSVLLDTMRLGALGVDANSSEQIPLGVYTHINVALAVIDPDTFEVRPSLTADIELFKRVARLKQEDPDLKVYIAIGGWSYNDPGPTAMTFSDLAASTSNQNKFFDSLTKFMSTYDLDGVDID</sequence>
<feature type="chain" id="PRO_5040828205" description="GH18 domain-containing protein" evidence="1">
    <location>
        <begin position="23"/>
        <end position="168"/>
    </location>
</feature>
<dbReference type="CDD" id="cd00598">
    <property type="entry name" value="GH18_chitinase-like"/>
    <property type="match status" value="1"/>
</dbReference>
<organism evidence="3 4">
    <name type="scientific">Aspergillus niger</name>
    <dbReference type="NCBI Taxonomy" id="5061"/>
    <lineage>
        <taxon>Eukaryota</taxon>
        <taxon>Fungi</taxon>
        <taxon>Dikarya</taxon>
        <taxon>Ascomycota</taxon>
        <taxon>Pezizomycotina</taxon>
        <taxon>Eurotiomycetes</taxon>
        <taxon>Eurotiomycetidae</taxon>
        <taxon>Eurotiales</taxon>
        <taxon>Aspergillaceae</taxon>
        <taxon>Aspergillus</taxon>
        <taxon>Aspergillus subgen. Circumdati</taxon>
    </lineage>
</organism>
<dbReference type="AlphaFoldDB" id="A0A9W6A8Q5"/>
<evidence type="ECO:0000313" key="3">
    <source>
        <dbReference type="EMBL" id="GLA53899.1"/>
    </source>
</evidence>
<gene>
    <name evidence="3" type="ORF">AnigIFM63604_011203</name>
</gene>
<dbReference type="SUPFAM" id="SSF51445">
    <property type="entry name" value="(Trans)glycosidases"/>
    <property type="match status" value="1"/>
</dbReference>
<name>A0A9W6A8Q5_ASPNG</name>
<dbReference type="PROSITE" id="PS51910">
    <property type="entry name" value="GH18_2"/>
    <property type="match status" value="1"/>
</dbReference>
<dbReference type="InterPro" id="IPR017853">
    <property type="entry name" value="GH"/>
</dbReference>
<feature type="domain" description="GH18" evidence="2">
    <location>
        <begin position="53"/>
        <end position="168"/>
    </location>
</feature>
<comment type="caution">
    <text evidence="3">The sequence shown here is derived from an EMBL/GenBank/DDBJ whole genome shotgun (WGS) entry which is preliminary data.</text>
</comment>